<dbReference type="SUPFAM" id="SSF53335">
    <property type="entry name" value="S-adenosyl-L-methionine-dependent methyltransferases"/>
    <property type="match status" value="1"/>
</dbReference>
<dbReference type="AlphaFoldDB" id="A0A2V2MV79"/>
<evidence type="ECO:0000313" key="2">
    <source>
        <dbReference type="EMBL" id="PWR71279.1"/>
    </source>
</evidence>
<dbReference type="PANTHER" id="PTHR43591:SF24">
    <property type="entry name" value="2-METHOXY-6-POLYPRENYL-1,4-BENZOQUINOL METHYLASE, MITOCHONDRIAL"/>
    <property type="match status" value="1"/>
</dbReference>
<keyword evidence="3" id="KW-1185">Reference proteome</keyword>
<dbReference type="Proteomes" id="UP000245657">
    <property type="component" value="Unassembled WGS sequence"/>
</dbReference>
<dbReference type="InterPro" id="IPR029063">
    <property type="entry name" value="SAM-dependent_MTases_sf"/>
</dbReference>
<dbReference type="Gene3D" id="3.40.50.150">
    <property type="entry name" value="Vaccinia Virus protein VP39"/>
    <property type="match status" value="1"/>
</dbReference>
<accession>A0A2V2MV79</accession>
<evidence type="ECO:0000259" key="1">
    <source>
        <dbReference type="Pfam" id="PF13649"/>
    </source>
</evidence>
<dbReference type="PANTHER" id="PTHR43591">
    <property type="entry name" value="METHYLTRANSFERASE"/>
    <property type="match status" value="1"/>
</dbReference>
<reference evidence="2 3" key="1">
    <citation type="submission" date="2018-05" db="EMBL/GenBank/DDBJ databases">
        <title>Draft genome of Methanospirillum lacunae Ki8-1.</title>
        <authorList>
            <person name="Dueholm M.S."/>
            <person name="Nielsen P.H."/>
            <person name="Bakmann L.F."/>
            <person name="Otzen D.E."/>
        </authorList>
    </citation>
    <scope>NUCLEOTIDE SEQUENCE [LARGE SCALE GENOMIC DNA]</scope>
    <source>
        <strain evidence="2 3">Ki8-1</strain>
    </source>
</reference>
<name>A0A2V2MV79_9EURY</name>
<dbReference type="CDD" id="cd02440">
    <property type="entry name" value="AdoMet_MTases"/>
    <property type="match status" value="1"/>
</dbReference>
<dbReference type="GO" id="GO:0008168">
    <property type="term" value="F:methyltransferase activity"/>
    <property type="evidence" value="ECO:0007669"/>
    <property type="project" value="UniProtKB-KW"/>
</dbReference>
<dbReference type="EMBL" id="QGMY01000008">
    <property type="protein sequence ID" value="PWR71279.1"/>
    <property type="molecule type" value="Genomic_DNA"/>
</dbReference>
<keyword evidence="2" id="KW-0808">Transferase</keyword>
<dbReference type="GO" id="GO:0032259">
    <property type="term" value="P:methylation"/>
    <property type="evidence" value="ECO:0007669"/>
    <property type="project" value="UniProtKB-KW"/>
</dbReference>
<comment type="caution">
    <text evidence="2">The sequence shown here is derived from an EMBL/GenBank/DDBJ whole genome shotgun (WGS) entry which is preliminary data.</text>
</comment>
<proteinExistence type="predicted"/>
<evidence type="ECO:0000313" key="3">
    <source>
        <dbReference type="Proteomes" id="UP000245657"/>
    </source>
</evidence>
<protein>
    <submittedName>
        <fullName evidence="2">Class I SAM-dependent methyltransferase</fullName>
    </submittedName>
</protein>
<sequence>MNIMFHCLRLQPNPRNEMVHMDDIHQKNTQYWRNYWDEITSKTIRYGPMNATFWDSMSKRFVRNRTPERESDRFNGFFNLIKTTGLDIDGAYVLDIGAGTGSLSIPLAKMGAKVTSLDFSEGMLNNLKQRAETENVKIDNIIQRSWDEVDLDAEGFREKFDLVIASMTPAVHNPQTFDRMMGASKKLCYYSGWVNRRWDNAYYDLYRELFNSEFQTGNHGIYIPFMYLYLQGYHPEIILKKDTWRNESTVDEMADTIASHFYSTSTIEPDIKSKIKGYLIHNGENGKYCETSCSTSAMMVWDKLKK</sequence>
<dbReference type="InterPro" id="IPR041698">
    <property type="entry name" value="Methyltransf_25"/>
</dbReference>
<feature type="domain" description="Methyltransferase" evidence="1">
    <location>
        <begin position="93"/>
        <end position="176"/>
    </location>
</feature>
<gene>
    <name evidence="2" type="ORF">DK846_10445</name>
</gene>
<dbReference type="Pfam" id="PF13649">
    <property type="entry name" value="Methyltransf_25"/>
    <property type="match status" value="1"/>
</dbReference>
<keyword evidence="2" id="KW-0489">Methyltransferase</keyword>
<organism evidence="2 3">
    <name type="scientific">Methanospirillum lacunae</name>
    <dbReference type="NCBI Taxonomy" id="668570"/>
    <lineage>
        <taxon>Archaea</taxon>
        <taxon>Methanobacteriati</taxon>
        <taxon>Methanobacteriota</taxon>
        <taxon>Stenosarchaea group</taxon>
        <taxon>Methanomicrobia</taxon>
        <taxon>Methanomicrobiales</taxon>
        <taxon>Methanospirillaceae</taxon>
        <taxon>Methanospirillum</taxon>
    </lineage>
</organism>